<gene>
    <name evidence="1" type="ORF">EVG20_g11286</name>
</gene>
<dbReference type="OrthoDB" id="2884925at2759"/>
<sequence>MRGTADPATDATSKSLIPHSRTSIVYDPPVPQKSSLKDQAEIQRSLIQQQIEVRRGIIRDQEAAICRLKVQLNNLASTCILPAELLIHIFSLSAPDQSSGLKNYDKVQKPLPWPAILSHVCQCWRNVCLQTPSLWASITDSLLGRWPAMFLERSMSTPLCIDITLMSHPLTTINLILANMHRIRLMFIYSPTPRGLVGFMDELSSPAPLLQLAVFHSGDLGSSGVKADTILFDGCAPQLRSLQLLNGHPFFLKNVPPFSTITNFNSEHVLSVPEVLQFLRQNPGLECLWMVDPSVFNWDTPGPIPPESSTSPILMPQLHSMFVHGLSAARAVTLLGHVHMPQLDTLSVGLHIPMVSAEGATTGGGTADVLFDIPS</sequence>
<evidence type="ECO:0000313" key="1">
    <source>
        <dbReference type="EMBL" id="TFY50863.1"/>
    </source>
</evidence>
<evidence type="ECO:0000313" key="2">
    <source>
        <dbReference type="Proteomes" id="UP000298327"/>
    </source>
</evidence>
<dbReference type="Gene3D" id="1.20.1280.50">
    <property type="match status" value="1"/>
</dbReference>
<proteinExistence type="predicted"/>
<dbReference type="EMBL" id="SEOQ01001678">
    <property type="protein sequence ID" value="TFY50863.1"/>
    <property type="molecule type" value="Genomic_DNA"/>
</dbReference>
<comment type="caution">
    <text evidence="1">The sequence shown here is derived from an EMBL/GenBank/DDBJ whole genome shotgun (WGS) entry which is preliminary data.</text>
</comment>
<reference evidence="1 2" key="1">
    <citation type="submission" date="2019-02" db="EMBL/GenBank/DDBJ databases">
        <title>Genome sequencing of the rare red list fungi Dentipellis fragilis.</title>
        <authorList>
            <person name="Buettner E."/>
            <person name="Kellner H."/>
        </authorList>
    </citation>
    <scope>NUCLEOTIDE SEQUENCE [LARGE SCALE GENOMIC DNA]</scope>
    <source>
        <strain evidence="1 2">DSM 105465</strain>
    </source>
</reference>
<protein>
    <submittedName>
        <fullName evidence="1">Uncharacterized protein</fullName>
    </submittedName>
</protein>
<accession>A0A4Y9XNB5</accession>
<name>A0A4Y9XNB5_9AGAM</name>
<dbReference type="AlphaFoldDB" id="A0A4Y9XNB5"/>
<dbReference type="Proteomes" id="UP000298327">
    <property type="component" value="Unassembled WGS sequence"/>
</dbReference>
<keyword evidence="2" id="KW-1185">Reference proteome</keyword>
<organism evidence="1 2">
    <name type="scientific">Dentipellis fragilis</name>
    <dbReference type="NCBI Taxonomy" id="205917"/>
    <lineage>
        <taxon>Eukaryota</taxon>
        <taxon>Fungi</taxon>
        <taxon>Dikarya</taxon>
        <taxon>Basidiomycota</taxon>
        <taxon>Agaricomycotina</taxon>
        <taxon>Agaricomycetes</taxon>
        <taxon>Russulales</taxon>
        <taxon>Hericiaceae</taxon>
        <taxon>Dentipellis</taxon>
    </lineage>
</organism>